<feature type="transmembrane region" description="Helical" evidence="1">
    <location>
        <begin position="45"/>
        <end position="70"/>
    </location>
</feature>
<dbReference type="EMBL" id="GL732546">
    <property type="protein sequence ID" value="EFX80803.1"/>
    <property type="molecule type" value="Genomic_DNA"/>
</dbReference>
<gene>
    <name evidence="2" type="ORF">DAPPUDRAFT_303909</name>
</gene>
<proteinExistence type="predicted"/>
<dbReference type="HOGENOM" id="CLU_2514945_0_0_1"/>
<evidence type="ECO:0000313" key="3">
    <source>
        <dbReference type="Proteomes" id="UP000000305"/>
    </source>
</evidence>
<reference evidence="2 3" key="1">
    <citation type="journal article" date="2011" name="Science">
        <title>The ecoresponsive genome of Daphnia pulex.</title>
        <authorList>
            <person name="Colbourne J.K."/>
            <person name="Pfrender M.E."/>
            <person name="Gilbert D."/>
            <person name="Thomas W.K."/>
            <person name="Tucker A."/>
            <person name="Oakley T.H."/>
            <person name="Tokishita S."/>
            <person name="Aerts A."/>
            <person name="Arnold G.J."/>
            <person name="Basu M.K."/>
            <person name="Bauer D.J."/>
            <person name="Caceres C.E."/>
            <person name="Carmel L."/>
            <person name="Casola C."/>
            <person name="Choi J.H."/>
            <person name="Detter J.C."/>
            <person name="Dong Q."/>
            <person name="Dusheyko S."/>
            <person name="Eads B.D."/>
            <person name="Frohlich T."/>
            <person name="Geiler-Samerotte K.A."/>
            <person name="Gerlach D."/>
            <person name="Hatcher P."/>
            <person name="Jogdeo S."/>
            <person name="Krijgsveld J."/>
            <person name="Kriventseva E.V."/>
            <person name="Kultz D."/>
            <person name="Laforsch C."/>
            <person name="Lindquist E."/>
            <person name="Lopez J."/>
            <person name="Manak J.R."/>
            <person name="Muller J."/>
            <person name="Pangilinan J."/>
            <person name="Patwardhan R.P."/>
            <person name="Pitluck S."/>
            <person name="Pritham E.J."/>
            <person name="Rechtsteiner A."/>
            <person name="Rho M."/>
            <person name="Rogozin I.B."/>
            <person name="Sakarya O."/>
            <person name="Salamov A."/>
            <person name="Schaack S."/>
            <person name="Shapiro H."/>
            <person name="Shiga Y."/>
            <person name="Skalitzky C."/>
            <person name="Smith Z."/>
            <person name="Souvorov A."/>
            <person name="Sung W."/>
            <person name="Tang Z."/>
            <person name="Tsuchiya D."/>
            <person name="Tu H."/>
            <person name="Vos H."/>
            <person name="Wang M."/>
            <person name="Wolf Y.I."/>
            <person name="Yamagata H."/>
            <person name="Yamada T."/>
            <person name="Ye Y."/>
            <person name="Shaw J.R."/>
            <person name="Andrews J."/>
            <person name="Crease T.J."/>
            <person name="Tang H."/>
            <person name="Lucas S.M."/>
            <person name="Robertson H.M."/>
            <person name="Bork P."/>
            <person name="Koonin E.V."/>
            <person name="Zdobnov E.M."/>
            <person name="Grigoriev I.V."/>
            <person name="Lynch M."/>
            <person name="Boore J.L."/>
        </authorList>
    </citation>
    <scope>NUCLEOTIDE SEQUENCE [LARGE SCALE GENOMIC DNA]</scope>
</reference>
<dbReference type="AlphaFoldDB" id="E9GIA7"/>
<organism evidence="2 3">
    <name type="scientific">Daphnia pulex</name>
    <name type="common">Water flea</name>
    <dbReference type="NCBI Taxonomy" id="6669"/>
    <lineage>
        <taxon>Eukaryota</taxon>
        <taxon>Metazoa</taxon>
        <taxon>Ecdysozoa</taxon>
        <taxon>Arthropoda</taxon>
        <taxon>Crustacea</taxon>
        <taxon>Branchiopoda</taxon>
        <taxon>Diplostraca</taxon>
        <taxon>Cladocera</taxon>
        <taxon>Anomopoda</taxon>
        <taxon>Daphniidae</taxon>
        <taxon>Daphnia</taxon>
    </lineage>
</organism>
<dbReference type="InParanoid" id="E9GIA7"/>
<feature type="transmembrane region" description="Helical" evidence="1">
    <location>
        <begin position="12"/>
        <end position="33"/>
    </location>
</feature>
<accession>E9GIA7</accession>
<keyword evidence="1" id="KW-0472">Membrane</keyword>
<evidence type="ECO:0000313" key="2">
    <source>
        <dbReference type="EMBL" id="EFX80803.1"/>
    </source>
</evidence>
<dbReference type="Proteomes" id="UP000000305">
    <property type="component" value="Unassembled WGS sequence"/>
</dbReference>
<name>E9GIA7_DAPPU</name>
<keyword evidence="1" id="KW-1133">Transmembrane helix</keyword>
<evidence type="ECO:0000256" key="1">
    <source>
        <dbReference type="SAM" id="Phobius"/>
    </source>
</evidence>
<keyword evidence="1" id="KW-0812">Transmembrane</keyword>
<keyword evidence="3" id="KW-1185">Reference proteome</keyword>
<dbReference type="KEGG" id="dpx:DAPPUDRAFT_303909"/>
<sequence>MNLPFSSSSMSLLFIWGDIAFLSVTSILFDYIRRVVSFLSQQNRICYLFVCYVEEPILGILYLGCISGIVKQNTYNSSTGSGFDI</sequence>
<protein>
    <submittedName>
        <fullName evidence="2">Uncharacterized protein</fullName>
    </submittedName>
</protein>